<comment type="caution">
    <text evidence="1">The sequence shown here is derived from an EMBL/GenBank/DDBJ whole genome shotgun (WGS) entry which is preliminary data.</text>
</comment>
<dbReference type="EMBL" id="BTRK01000003">
    <property type="protein sequence ID" value="GMR41525.1"/>
    <property type="molecule type" value="Genomic_DNA"/>
</dbReference>
<dbReference type="GO" id="GO:0004494">
    <property type="term" value="F:methylmalonyl-CoA mutase activity"/>
    <property type="evidence" value="ECO:0007669"/>
    <property type="project" value="TreeGrafter"/>
</dbReference>
<dbReference type="GO" id="GO:0019678">
    <property type="term" value="P:propionate metabolic process, methylmalonyl pathway"/>
    <property type="evidence" value="ECO:0007669"/>
    <property type="project" value="TreeGrafter"/>
</dbReference>
<dbReference type="SUPFAM" id="SSF103657">
    <property type="entry name" value="BAR/IMD domain-like"/>
    <property type="match status" value="1"/>
</dbReference>
<dbReference type="AlphaFoldDB" id="A0AAN5CDR8"/>
<organism evidence="1 2">
    <name type="scientific">Pristionchus mayeri</name>
    <dbReference type="NCBI Taxonomy" id="1317129"/>
    <lineage>
        <taxon>Eukaryota</taxon>
        <taxon>Metazoa</taxon>
        <taxon>Ecdysozoa</taxon>
        <taxon>Nematoda</taxon>
        <taxon>Chromadorea</taxon>
        <taxon>Rhabditida</taxon>
        <taxon>Rhabditina</taxon>
        <taxon>Diplogasteromorpha</taxon>
        <taxon>Diplogasteroidea</taxon>
        <taxon>Neodiplogasteridae</taxon>
        <taxon>Pristionchus</taxon>
    </lineage>
</organism>
<evidence type="ECO:0008006" key="3">
    <source>
        <dbReference type="Google" id="ProtNLM"/>
    </source>
</evidence>
<accession>A0AAN5CDR8</accession>
<dbReference type="GO" id="GO:0005739">
    <property type="term" value="C:mitochondrion"/>
    <property type="evidence" value="ECO:0007669"/>
    <property type="project" value="TreeGrafter"/>
</dbReference>
<keyword evidence="2" id="KW-1185">Reference proteome</keyword>
<sequence length="253" mass="29538">LFSLSSRYSERSAGEMSNLKKFNVFKNLKKVVVKKNANSQRNPDKTAEVRIPDNFNELVTQLENIRMVNENLQYNINTLSHRFTEDGENMPRVTADFVAADFHILALSIKDPHHRQFLQAAVKCMEEIANLQRDFYINLQDELIVQLRQWRAGEYILIKEQVTRLEKMIVKKRDRDIENPKNFTEFEFKARLKMNLGQQVQLTMRLLERVDAAAYTHSCFMMNLMASQVKYHQGCEAALATALQEINVPRPKD</sequence>
<dbReference type="Proteomes" id="UP001328107">
    <property type="component" value="Unassembled WGS sequence"/>
</dbReference>
<feature type="non-terminal residue" evidence="1">
    <location>
        <position position="1"/>
    </location>
</feature>
<protein>
    <recommendedName>
        <fullName evidence="3">BAR domain-containing protein</fullName>
    </recommendedName>
</protein>
<evidence type="ECO:0000313" key="1">
    <source>
        <dbReference type="EMBL" id="GMR41525.1"/>
    </source>
</evidence>
<proteinExistence type="predicted"/>
<dbReference type="InterPro" id="IPR027267">
    <property type="entry name" value="AH/BAR_dom_sf"/>
</dbReference>
<dbReference type="PANTHER" id="PTHR48101:SF4">
    <property type="entry name" value="METHYLMALONYL-COA MUTASE, MITOCHONDRIAL"/>
    <property type="match status" value="1"/>
</dbReference>
<gene>
    <name evidence="1" type="ORF">PMAYCL1PPCAC_11720</name>
</gene>
<dbReference type="GO" id="GO:0031419">
    <property type="term" value="F:cobalamin binding"/>
    <property type="evidence" value="ECO:0007669"/>
    <property type="project" value="TreeGrafter"/>
</dbReference>
<reference evidence="2" key="1">
    <citation type="submission" date="2022-10" db="EMBL/GenBank/DDBJ databases">
        <title>Genome assembly of Pristionchus species.</title>
        <authorList>
            <person name="Yoshida K."/>
            <person name="Sommer R.J."/>
        </authorList>
    </citation>
    <scope>NUCLEOTIDE SEQUENCE [LARGE SCALE GENOMIC DNA]</scope>
    <source>
        <strain evidence="2">RS5460</strain>
    </source>
</reference>
<name>A0AAN5CDR8_9BILA</name>
<dbReference type="Gene3D" id="1.20.1270.60">
    <property type="entry name" value="Arfaptin homology (AH) domain/BAR domain"/>
    <property type="match status" value="1"/>
</dbReference>
<evidence type="ECO:0000313" key="2">
    <source>
        <dbReference type="Proteomes" id="UP001328107"/>
    </source>
</evidence>
<dbReference type="PANTHER" id="PTHR48101">
    <property type="entry name" value="METHYLMALONYL-COA MUTASE, MITOCHONDRIAL-RELATED"/>
    <property type="match status" value="1"/>
</dbReference>